<dbReference type="AlphaFoldDB" id="A0A2T5C6P8"/>
<evidence type="ECO:0000256" key="1">
    <source>
        <dbReference type="SAM" id="MobiDB-lite"/>
    </source>
</evidence>
<accession>A0A2T5C6P8</accession>
<evidence type="ECO:0000313" key="2">
    <source>
        <dbReference type="EMBL" id="PTN10627.1"/>
    </source>
</evidence>
<proteinExistence type="predicted"/>
<feature type="compositionally biased region" description="Basic and acidic residues" evidence="1">
    <location>
        <begin position="10"/>
        <end position="22"/>
    </location>
</feature>
<name>A0A2T5C6P8_9BACT</name>
<comment type="caution">
    <text evidence="2">The sequence shown here is derived from an EMBL/GenBank/DDBJ whole genome shotgun (WGS) entry which is preliminary data.</text>
</comment>
<keyword evidence="3" id="KW-1185">Reference proteome</keyword>
<feature type="region of interest" description="Disordered" evidence="1">
    <location>
        <begin position="1"/>
        <end position="26"/>
    </location>
</feature>
<evidence type="ECO:0000313" key="3">
    <source>
        <dbReference type="Proteomes" id="UP000243525"/>
    </source>
</evidence>
<sequence>MKTRPVGQRIRIEQEKESKKQSGMELRSSASVFYEMSRGSFFKLNRYSKHHPKRLLQKIDMIPANHQQE</sequence>
<dbReference type="EMBL" id="QAAD01000001">
    <property type="protein sequence ID" value="PTN10627.1"/>
    <property type="molecule type" value="Genomic_DNA"/>
</dbReference>
<gene>
    <name evidence="2" type="ORF">C8N47_101277</name>
</gene>
<dbReference type="Proteomes" id="UP000243525">
    <property type="component" value="Unassembled WGS sequence"/>
</dbReference>
<protein>
    <submittedName>
        <fullName evidence="2">Uncharacterized protein</fullName>
    </submittedName>
</protein>
<organism evidence="2 3">
    <name type="scientific">Mangrovibacterium marinum</name>
    <dbReference type="NCBI Taxonomy" id="1639118"/>
    <lineage>
        <taxon>Bacteria</taxon>
        <taxon>Pseudomonadati</taxon>
        <taxon>Bacteroidota</taxon>
        <taxon>Bacteroidia</taxon>
        <taxon>Marinilabiliales</taxon>
        <taxon>Prolixibacteraceae</taxon>
        <taxon>Mangrovibacterium</taxon>
    </lineage>
</organism>
<reference evidence="2 3" key="1">
    <citation type="submission" date="2018-04" db="EMBL/GenBank/DDBJ databases">
        <title>Genomic Encyclopedia of Archaeal and Bacterial Type Strains, Phase II (KMG-II): from individual species to whole genera.</title>
        <authorList>
            <person name="Goeker M."/>
        </authorList>
    </citation>
    <scope>NUCLEOTIDE SEQUENCE [LARGE SCALE GENOMIC DNA]</scope>
    <source>
        <strain evidence="2 3">DSM 28823</strain>
    </source>
</reference>